<feature type="binding site" evidence="5">
    <location>
        <begin position="30"/>
        <end position="31"/>
    </location>
    <ligand>
        <name>NAD(+)</name>
        <dbReference type="ChEBI" id="CHEBI:57540"/>
    </ligand>
</feature>
<dbReference type="CDD" id="cd18126">
    <property type="entry name" value="GAPDH_I_C"/>
    <property type="match status" value="1"/>
</dbReference>
<feature type="binding site" evidence="4">
    <location>
        <begin position="229"/>
        <end position="230"/>
    </location>
    <ligand>
        <name>D-glyceraldehyde 3-phosphate</name>
        <dbReference type="ChEBI" id="CHEBI:59776"/>
    </ligand>
</feature>
<dbReference type="InterPro" id="IPR006424">
    <property type="entry name" value="Glyceraldehyde-3-P_DH_1"/>
</dbReference>
<dbReference type="InterPro" id="IPR036291">
    <property type="entry name" value="NAD(P)-bd_dom_sf"/>
</dbReference>
<dbReference type="GO" id="GO:0050661">
    <property type="term" value="F:NADP binding"/>
    <property type="evidence" value="ECO:0007669"/>
    <property type="project" value="InterPro"/>
</dbReference>
<comment type="similarity">
    <text evidence="1 7">Belongs to the glyceraldehyde-3-phosphate dehydrogenase family.</text>
</comment>
<evidence type="ECO:0000256" key="3">
    <source>
        <dbReference type="PIRSR" id="PIRSR000149-1"/>
    </source>
</evidence>
<keyword evidence="5" id="KW-0520">NAD</keyword>
<evidence type="ECO:0000256" key="7">
    <source>
        <dbReference type="RuleBase" id="RU000397"/>
    </source>
</evidence>
<dbReference type="GO" id="GO:0051287">
    <property type="term" value="F:NAD binding"/>
    <property type="evidence" value="ECO:0007669"/>
    <property type="project" value="InterPro"/>
</dbReference>
<feature type="domain" description="Glyceraldehyde 3-phosphate dehydrogenase NAD(P) binding" evidence="9">
    <location>
        <begin position="21"/>
        <end position="171"/>
    </location>
</feature>
<proteinExistence type="inferred from homology"/>
<evidence type="ECO:0000256" key="2">
    <source>
        <dbReference type="ARBA" id="ARBA00023002"/>
    </source>
</evidence>
<name>A0A0M5IF13_HEYCO</name>
<evidence type="ECO:0000256" key="6">
    <source>
        <dbReference type="PIRSR" id="PIRSR000149-4"/>
    </source>
</evidence>
<evidence type="ECO:0000313" key="10">
    <source>
        <dbReference type="EMBL" id="ALB76735.1"/>
    </source>
</evidence>
<feature type="site" description="Activates thiol group during catalysis" evidence="6">
    <location>
        <position position="198"/>
    </location>
</feature>
<dbReference type="SUPFAM" id="SSF51735">
    <property type="entry name" value="NAD(P)-binding Rossmann-fold domains"/>
    <property type="match status" value="1"/>
</dbReference>
<dbReference type="PRINTS" id="PR00078">
    <property type="entry name" value="G3PDHDRGNASE"/>
</dbReference>
<keyword evidence="5" id="KW-0547">Nucleotide-binding</keyword>
<feature type="binding site" evidence="4">
    <location>
        <begin position="170"/>
        <end position="172"/>
    </location>
    <ligand>
        <name>D-glyceraldehyde 3-phosphate</name>
        <dbReference type="ChEBI" id="CHEBI:59776"/>
    </ligand>
</feature>
<dbReference type="EMBL" id="KP999340">
    <property type="protein sequence ID" value="ALB76735.1"/>
    <property type="molecule type" value="Genomic_DNA"/>
</dbReference>
<feature type="binding site" evidence="5">
    <location>
        <position position="334"/>
    </location>
    <ligand>
        <name>NAD(+)</name>
        <dbReference type="ChEBI" id="CHEBI:57540"/>
    </ligand>
</feature>
<dbReference type="FunFam" id="3.30.360.10:FF:000002">
    <property type="entry name" value="Glyceraldehyde-3-phosphate dehydrogenase"/>
    <property type="match status" value="1"/>
</dbReference>
<dbReference type="GO" id="GO:0016620">
    <property type="term" value="F:oxidoreductase activity, acting on the aldehyde or oxo group of donors, NAD or NADP as acceptor"/>
    <property type="evidence" value="ECO:0007669"/>
    <property type="project" value="InterPro"/>
</dbReference>
<reference evidence="10" key="1">
    <citation type="submission" date="2015-03" db="EMBL/GenBank/DDBJ databases">
        <title>Genome Sequencing of Bacillus C106.</title>
        <authorList>
            <person name="Ottenheim C."/>
            <person name="Ye L."/>
            <person name="Zimmermann W."/>
            <person name="Wu J.C."/>
        </authorList>
    </citation>
    <scope>NUCLEOTIDE SEQUENCE</scope>
    <source>
        <strain evidence="10">C106</strain>
    </source>
</reference>
<dbReference type="NCBIfam" id="NF005830">
    <property type="entry name" value="PRK07729.1"/>
    <property type="match status" value="1"/>
</dbReference>
<dbReference type="InterPro" id="IPR020830">
    <property type="entry name" value="GlycerAld_3-P_DH_AS"/>
</dbReference>
<dbReference type="EC" id="1.2.1.-" evidence="8"/>
<dbReference type="InterPro" id="IPR020828">
    <property type="entry name" value="GlycerAld_3-P_DH_NAD(P)-bd"/>
</dbReference>
<dbReference type="AlphaFoldDB" id="A0A0M5IF13"/>
<dbReference type="NCBIfam" id="TIGR01534">
    <property type="entry name" value="GAPDH-I"/>
    <property type="match status" value="1"/>
</dbReference>
<dbReference type="InterPro" id="IPR020831">
    <property type="entry name" value="GlycerAld/Erythrose_P_DH"/>
</dbReference>
<dbReference type="PROSITE" id="PS00071">
    <property type="entry name" value="GAPDH"/>
    <property type="match status" value="1"/>
</dbReference>
<dbReference type="Gene3D" id="3.30.360.10">
    <property type="entry name" value="Dihydrodipicolinate Reductase, domain 2"/>
    <property type="match status" value="1"/>
</dbReference>
<dbReference type="FunFam" id="3.40.50.720:FF:000001">
    <property type="entry name" value="Glyceraldehyde-3-phosphate dehydrogenase"/>
    <property type="match status" value="1"/>
</dbReference>
<feature type="binding site" evidence="4">
    <location>
        <position position="201"/>
    </location>
    <ligand>
        <name>D-glyceraldehyde 3-phosphate</name>
        <dbReference type="ChEBI" id="CHEBI:59776"/>
    </ligand>
</feature>
<dbReference type="InterPro" id="IPR020829">
    <property type="entry name" value="GlycerAld_3-P_DH_cat"/>
</dbReference>
<dbReference type="PANTHER" id="PTHR43148">
    <property type="entry name" value="GLYCERALDEHYDE-3-PHOSPHATE DEHYDROGENASE 2"/>
    <property type="match status" value="1"/>
</dbReference>
<feature type="binding site" evidence="4">
    <location>
        <position position="252"/>
    </location>
    <ligand>
        <name>D-glyceraldehyde 3-phosphate</name>
        <dbReference type="ChEBI" id="CHEBI:59776"/>
    </ligand>
</feature>
<dbReference type="Gene3D" id="3.40.50.720">
    <property type="entry name" value="NAD(P)-binding Rossmann-like Domain"/>
    <property type="match status" value="1"/>
</dbReference>
<feature type="binding site" evidence="5">
    <location>
        <position position="139"/>
    </location>
    <ligand>
        <name>NAD(+)</name>
        <dbReference type="ChEBI" id="CHEBI:57540"/>
    </ligand>
</feature>
<feature type="active site" description="Nucleophile" evidence="3">
    <location>
        <position position="171"/>
    </location>
</feature>
<feature type="binding site" evidence="5">
    <location>
        <position position="97"/>
    </location>
    <ligand>
        <name>NAD(+)</name>
        <dbReference type="ChEBI" id="CHEBI:57540"/>
    </ligand>
</feature>
<dbReference type="PIRSF" id="PIRSF000149">
    <property type="entry name" value="GAP_DH"/>
    <property type="match status" value="1"/>
</dbReference>
<dbReference type="SUPFAM" id="SSF55347">
    <property type="entry name" value="Glyceraldehyde-3-phosphate dehydrogenase-like, C-terminal domain"/>
    <property type="match status" value="1"/>
</dbReference>
<evidence type="ECO:0000256" key="4">
    <source>
        <dbReference type="PIRSR" id="PIRSR000149-2"/>
    </source>
</evidence>
<evidence type="ECO:0000256" key="1">
    <source>
        <dbReference type="ARBA" id="ARBA00007406"/>
    </source>
</evidence>
<dbReference type="GO" id="GO:0006006">
    <property type="term" value="P:glucose metabolic process"/>
    <property type="evidence" value="ECO:0007669"/>
    <property type="project" value="InterPro"/>
</dbReference>
<keyword evidence="2 8" id="KW-0560">Oxidoreductase</keyword>
<sequence length="362" mass="39312">MDNGLKVCHLLFEGVVCTVETKIAINGFGRIGRMVFRKAMMDNALNIVAVNACYPAETLAHLIKYDSIHGVFPGEVEVEEEEALIVNGKRIRLLAERNPAQLPWGKMDIDVVIEATGKFNAKEKAALHLQAGAKKVLLTAPGKNEDVTIVLGVNENVLDIERHHIISNASCTTNCLAPVAKVLDEQFGIVNGLMTTVHSYTNDQNNIDNPHKDLRRARACGKSIIPTTTGAAKALGLVLPQLKGKLHGMALRVPTPDVSLVDLVVDLKKEVTAEEVNDAFKAAAKGSLQGILDYTEVPLVSSDYTTNPYSAIVDGLSTMVMDGSKVKVLAWYDNEWGYSCRVVQLAQLVAEKMEETGKINIA</sequence>
<dbReference type="Pfam" id="PF00044">
    <property type="entry name" value="Gp_dh_N"/>
    <property type="match status" value="1"/>
</dbReference>
<evidence type="ECO:0000259" key="9">
    <source>
        <dbReference type="SMART" id="SM00846"/>
    </source>
</evidence>
<dbReference type="SMART" id="SM00846">
    <property type="entry name" value="Gp_dh_N"/>
    <property type="match status" value="1"/>
</dbReference>
<dbReference type="CDD" id="cd05214">
    <property type="entry name" value="GAPDH_I_N"/>
    <property type="match status" value="1"/>
</dbReference>
<organism evidence="10">
    <name type="scientific">Heyndrickxia coagulans</name>
    <name type="common">Weizmannia coagulans</name>
    <dbReference type="NCBI Taxonomy" id="1398"/>
    <lineage>
        <taxon>Bacteria</taxon>
        <taxon>Bacillati</taxon>
        <taxon>Bacillota</taxon>
        <taxon>Bacilli</taxon>
        <taxon>Bacillales</taxon>
        <taxon>Bacillaceae</taxon>
        <taxon>Heyndrickxia</taxon>
    </lineage>
</organism>
<evidence type="ECO:0000256" key="8">
    <source>
        <dbReference type="RuleBase" id="RU361160"/>
    </source>
</evidence>
<evidence type="ECO:0000256" key="5">
    <source>
        <dbReference type="PIRSR" id="PIRSR000149-3"/>
    </source>
</evidence>
<protein>
    <recommendedName>
        <fullName evidence="8">Glyceraldehyde-3-phosphate dehydrogenase</fullName>
        <ecNumber evidence="8">1.2.1.-</ecNumber>
    </recommendedName>
</protein>
<accession>A0A0M5IF13</accession>
<dbReference type="Pfam" id="PF02800">
    <property type="entry name" value="Gp_dh_C"/>
    <property type="match status" value="1"/>
</dbReference>